<evidence type="ECO:0000313" key="1">
    <source>
        <dbReference type="EMBL" id="RGP72182.1"/>
    </source>
</evidence>
<sequence length="1190" mass="137704">METPNRTCTYAFGDNGTTATVSPSGRLLRMSRHFPGKKVGYCVDHNSIPEPYQVVDRITTFLSTADDPEHNIGFYPDLERAGDGIDSVTATFIDNRWPEFTINRGKGKIEIQYYVSNRDVYQNFRFAGDQPSMTFRTETLIRQLEFADRDNSFNKAEKDDDGYHTELSSCSVHHIKRWHDREDNSKHDVQNGSQNGSEAHCLVWPQDVETGSVEMTFVYSLELINDKSINTPSNEVHLPIPRRISEMDMSNGSAFTGKPRLDRLLRRNLEHILSVCSIPVHADPNNGCDPATALTCGDVDDHRVATAASLCAKAERCYSCSMAVRIRKVLNGHLEWIFGRECRNLAGNVKCPHTWLIKAGDFYQFHNTYPLPETAGEAVKVWIKDLDTKNKLGCYEFPRNWKAPTHQFYFTDHVLIWRAIKAAESLGLKDNLSVDRTADHGFGEVRLRGGSGKTYYWSDIIQGQILKRFTAENPFSKKRMLSVSRSPSHIRFLLRNKDASLFHAMDSGLFDKPGAYTATTEDAWCNKLDTWKNLVDFQRLHEDNDDTTWDEPLRFALSMIMGQKGKPMNSLPPNEMDKMRRDAYWGSTFEIPYIIWKHAEPPDEPRIAPLPGTPQSLSMPTFDAELWIFQRTLMENRPSQNTTIKASLGSMKLKFLGNSLVDQTNIVELSDEWLYKVPGFFNQDGNQIYVEDIKKAFDRLSGSYFADDSFDNDVRGVVINVPRSKAGNKRPPRLDDLCQFARDRSQLTTMILERRVPSTSKKRLYTSFTSNPKIQRPYPQIRAESEAMIEFFSKHISYDKYFFEDTNAEKNQWTTELHLSFYSLRKKWSKESLTDYLGKRSPGTNIGHVLLTKVAMSCRLDGDFFDRYWTVYFLESDKNIILDEPPVKSIVVNMLQNRVENGDQGFTALELDALGENKEPWRQRRILELLLAQRMIDRMRKDAVEILENAESSVWNVFDTEQRARITHASPFQKVSRRCQSYQQILQIVEEDLTENLARIELWGNRDRERQNEAPRWSFNDEIKYRTIISKLAIQNNHSIQDLRQSRVNISRFNKMLTIELERMRNEIDQRREDNIKRFTYVTVIFLPLSFGTGVFSMSNTPSSQTLEGMIKTSAVALVATAVLLVFSERLESLFTKTREISCQSFSLLWFLFRLFWWKVERFFRRIPERVFLPRERDPEAIGPQLSRNE</sequence>
<dbReference type="AlphaFoldDB" id="A0A395SJB9"/>
<proteinExistence type="predicted"/>
<dbReference type="Proteomes" id="UP000266152">
    <property type="component" value="Unassembled WGS sequence"/>
</dbReference>
<gene>
    <name evidence="1" type="ORF">FSPOR_2854</name>
</gene>
<organism evidence="1 2">
    <name type="scientific">Fusarium sporotrichioides</name>
    <dbReference type="NCBI Taxonomy" id="5514"/>
    <lineage>
        <taxon>Eukaryota</taxon>
        <taxon>Fungi</taxon>
        <taxon>Dikarya</taxon>
        <taxon>Ascomycota</taxon>
        <taxon>Pezizomycotina</taxon>
        <taxon>Sordariomycetes</taxon>
        <taxon>Hypocreomycetidae</taxon>
        <taxon>Hypocreales</taxon>
        <taxon>Nectriaceae</taxon>
        <taxon>Fusarium</taxon>
    </lineage>
</organism>
<dbReference type="GO" id="GO:0046873">
    <property type="term" value="F:metal ion transmembrane transporter activity"/>
    <property type="evidence" value="ECO:0007669"/>
    <property type="project" value="InterPro"/>
</dbReference>
<keyword evidence="2" id="KW-1185">Reference proteome</keyword>
<dbReference type="Pfam" id="PF01544">
    <property type="entry name" value="CorA"/>
    <property type="match status" value="1"/>
</dbReference>
<dbReference type="EMBL" id="PXOF01000036">
    <property type="protein sequence ID" value="RGP72182.1"/>
    <property type="molecule type" value="Genomic_DNA"/>
</dbReference>
<dbReference type="Gene3D" id="1.20.58.340">
    <property type="entry name" value="Magnesium transport protein CorA, transmembrane region"/>
    <property type="match status" value="1"/>
</dbReference>
<reference evidence="1 2" key="1">
    <citation type="journal article" date="2018" name="PLoS Pathog.">
        <title>Evolution of structural diversity of trichothecenes, a family of toxins produced by plant pathogenic and entomopathogenic fungi.</title>
        <authorList>
            <person name="Proctor R.H."/>
            <person name="McCormick S.P."/>
            <person name="Kim H.S."/>
            <person name="Cardoza R.E."/>
            <person name="Stanley A.M."/>
            <person name="Lindo L."/>
            <person name="Kelly A."/>
            <person name="Brown D.W."/>
            <person name="Lee T."/>
            <person name="Vaughan M.M."/>
            <person name="Alexander N.J."/>
            <person name="Busman M."/>
            <person name="Gutierrez S."/>
        </authorList>
    </citation>
    <scope>NUCLEOTIDE SEQUENCE [LARGE SCALE GENOMIC DNA]</scope>
    <source>
        <strain evidence="1 2">NRRL 3299</strain>
    </source>
</reference>
<protein>
    <submittedName>
        <fullName evidence="1">Mg2+ transporter zinc transport</fullName>
    </submittedName>
</protein>
<comment type="caution">
    <text evidence="1">The sequence shown here is derived from an EMBL/GenBank/DDBJ whole genome shotgun (WGS) entry which is preliminary data.</text>
</comment>
<dbReference type="STRING" id="5514.A0A395SJB9"/>
<dbReference type="InterPro" id="IPR002523">
    <property type="entry name" value="MgTranspt_CorA/ZnTranspt_ZntB"/>
</dbReference>
<accession>A0A395SJB9</accession>
<dbReference type="GO" id="GO:0016020">
    <property type="term" value="C:membrane"/>
    <property type="evidence" value="ECO:0007669"/>
    <property type="project" value="InterPro"/>
</dbReference>
<name>A0A395SJB9_FUSSP</name>
<evidence type="ECO:0000313" key="2">
    <source>
        <dbReference type="Proteomes" id="UP000266152"/>
    </source>
</evidence>